<sequence length="113" mass="11521">MRNRLSLILAAFALLVPAIALTSVAASAAPAAYVAAAPCPPGSVQQDYYCQPTDTPTTPPAVTEEPEPQPTPTLPQTGADAGVVAGIGGGVLLAGAVIAIWATAFRRRHRFEA</sequence>
<feature type="compositionally biased region" description="Low complexity" evidence="1">
    <location>
        <begin position="51"/>
        <end position="63"/>
    </location>
</feature>
<feature type="signal peptide" evidence="3">
    <location>
        <begin position="1"/>
        <end position="28"/>
    </location>
</feature>
<feature type="region of interest" description="Disordered" evidence="1">
    <location>
        <begin position="45"/>
        <end position="79"/>
    </location>
</feature>
<accession>A0A1H3QJJ0</accession>
<feature type="transmembrane region" description="Helical" evidence="2">
    <location>
        <begin position="81"/>
        <end position="105"/>
    </location>
</feature>
<keyword evidence="2" id="KW-0812">Transmembrane</keyword>
<proteinExistence type="predicted"/>
<dbReference type="NCBIfam" id="TIGR01167">
    <property type="entry name" value="LPXTG_anchor"/>
    <property type="match status" value="1"/>
</dbReference>
<evidence type="ECO:0000256" key="3">
    <source>
        <dbReference type="SAM" id="SignalP"/>
    </source>
</evidence>
<keyword evidence="3" id="KW-0732">Signal</keyword>
<keyword evidence="2" id="KW-1133">Transmembrane helix</keyword>
<protein>
    <submittedName>
        <fullName evidence="4">Angiomotin</fullName>
    </submittedName>
</protein>
<evidence type="ECO:0000256" key="2">
    <source>
        <dbReference type="SAM" id="Phobius"/>
    </source>
</evidence>
<dbReference type="RefSeq" id="WP_090791631.1">
    <property type="nucleotide sequence ID" value="NZ_BOND01000009.1"/>
</dbReference>
<keyword evidence="2" id="KW-0472">Membrane</keyword>
<reference evidence="5" key="1">
    <citation type="submission" date="2016-10" db="EMBL/GenBank/DDBJ databases">
        <authorList>
            <person name="Varghese N."/>
            <person name="Submissions S."/>
        </authorList>
    </citation>
    <scope>NUCLEOTIDE SEQUENCE [LARGE SCALE GENOMIC DNA]</scope>
    <source>
        <strain evidence="5">DSM 44718</strain>
    </source>
</reference>
<gene>
    <name evidence="4" type="ORF">SAMN05421684_2928</name>
</gene>
<organism evidence="4 5">
    <name type="scientific">Asanoa ishikariensis</name>
    <dbReference type="NCBI Taxonomy" id="137265"/>
    <lineage>
        <taxon>Bacteria</taxon>
        <taxon>Bacillati</taxon>
        <taxon>Actinomycetota</taxon>
        <taxon>Actinomycetes</taxon>
        <taxon>Micromonosporales</taxon>
        <taxon>Micromonosporaceae</taxon>
        <taxon>Asanoa</taxon>
    </lineage>
</organism>
<name>A0A1H3QJJ0_9ACTN</name>
<evidence type="ECO:0000313" key="4">
    <source>
        <dbReference type="EMBL" id="SDZ13586.1"/>
    </source>
</evidence>
<evidence type="ECO:0000313" key="5">
    <source>
        <dbReference type="Proteomes" id="UP000199632"/>
    </source>
</evidence>
<dbReference type="AlphaFoldDB" id="A0A1H3QJJ0"/>
<evidence type="ECO:0000256" key="1">
    <source>
        <dbReference type="SAM" id="MobiDB-lite"/>
    </source>
</evidence>
<feature type="chain" id="PRO_5011793856" evidence="3">
    <location>
        <begin position="29"/>
        <end position="113"/>
    </location>
</feature>
<keyword evidence="5" id="KW-1185">Reference proteome</keyword>
<dbReference type="Proteomes" id="UP000199632">
    <property type="component" value="Unassembled WGS sequence"/>
</dbReference>
<dbReference type="EMBL" id="FNQB01000002">
    <property type="protein sequence ID" value="SDZ13586.1"/>
    <property type="molecule type" value="Genomic_DNA"/>
</dbReference>